<keyword evidence="3" id="KW-1185">Reference proteome</keyword>
<protein>
    <submittedName>
        <fullName evidence="2">Nuclear transport factor 2 family protein</fullName>
    </submittedName>
</protein>
<sequence length="149" mass="16967">MAYYKLFFISLFISSVLTACGQVNSDKRNENNTLNSKQMQDEILLKPVKSLIGAMEVENAELIRAQFSEKATQAYGSDGKMKTPEETKKWIESDIIRRQGKVANPQYSIISENEVVVKGQYSSQGYTNTANFLFTVENGLITSWRMRYN</sequence>
<accession>A0ABR7Y480</accession>
<name>A0ABR7Y480_9SPHI</name>
<dbReference type="Proteomes" id="UP000606494">
    <property type="component" value="Unassembled WGS sequence"/>
</dbReference>
<evidence type="ECO:0000256" key="1">
    <source>
        <dbReference type="SAM" id="SignalP"/>
    </source>
</evidence>
<feature type="chain" id="PRO_5047366386" evidence="1">
    <location>
        <begin position="20"/>
        <end position="149"/>
    </location>
</feature>
<keyword evidence="1" id="KW-0732">Signal</keyword>
<organism evidence="2 3">
    <name type="scientific">Sphingobacterium arenae</name>
    <dbReference type="NCBI Taxonomy" id="1280598"/>
    <lineage>
        <taxon>Bacteria</taxon>
        <taxon>Pseudomonadati</taxon>
        <taxon>Bacteroidota</taxon>
        <taxon>Sphingobacteriia</taxon>
        <taxon>Sphingobacteriales</taxon>
        <taxon>Sphingobacteriaceae</taxon>
        <taxon>Sphingobacterium</taxon>
    </lineage>
</organism>
<evidence type="ECO:0000313" key="3">
    <source>
        <dbReference type="Proteomes" id="UP000606494"/>
    </source>
</evidence>
<proteinExistence type="predicted"/>
<dbReference type="PROSITE" id="PS51257">
    <property type="entry name" value="PROKAR_LIPOPROTEIN"/>
    <property type="match status" value="1"/>
</dbReference>
<dbReference type="RefSeq" id="WP_190309219.1">
    <property type="nucleotide sequence ID" value="NZ_JACNYK010000002.1"/>
</dbReference>
<dbReference type="InterPro" id="IPR032710">
    <property type="entry name" value="NTF2-like_dom_sf"/>
</dbReference>
<dbReference type="SUPFAM" id="SSF54427">
    <property type="entry name" value="NTF2-like"/>
    <property type="match status" value="1"/>
</dbReference>
<reference evidence="2 3" key="1">
    <citation type="submission" date="2020-08" db="EMBL/GenBank/DDBJ databases">
        <title>Sphingobacterium sp. DN00404 isolated from aquaculture water.</title>
        <authorList>
            <person name="Zhang M."/>
        </authorList>
    </citation>
    <scope>NUCLEOTIDE SEQUENCE [LARGE SCALE GENOMIC DNA]</scope>
    <source>
        <strain evidence="2 3">KCTC 32294</strain>
    </source>
</reference>
<dbReference type="Gene3D" id="3.10.450.50">
    <property type="match status" value="1"/>
</dbReference>
<feature type="signal peptide" evidence="1">
    <location>
        <begin position="1"/>
        <end position="19"/>
    </location>
</feature>
<dbReference type="EMBL" id="JACNYK010000002">
    <property type="protein sequence ID" value="MBD1426122.1"/>
    <property type="molecule type" value="Genomic_DNA"/>
</dbReference>
<gene>
    <name evidence="2" type="ORF">H8B17_11065</name>
</gene>
<comment type="caution">
    <text evidence="2">The sequence shown here is derived from an EMBL/GenBank/DDBJ whole genome shotgun (WGS) entry which is preliminary data.</text>
</comment>
<evidence type="ECO:0000313" key="2">
    <source>
        <dbReference type="EMBL" id="MBD1426122.1"/>
    </source>
</evidence>